<keyword evidence="5" id="KW-0472">Membrane</keyword>
<dbReference type="PROSITE" id="PS50089">
    <property type="entry name" value="ZF_RING_2"/>
    <property type="match status" value="1"/>
</dbReference>
<dbReference type="InterPro" id="IPR052788">
    <property type="entry name" value="RING-type_E3_ligase_ATL"/>
</dbReference>
<dbReference type="InterPro" id="IPR013083">
    <property type="entry name" value="Znf_RING/FYVE/PHD"/>
</dbReference>
<dbReference type="Proteomes" id="UP000626109">
    <property type="component" value="Unassembled WGS sequence"/>
</dbReference>
<proteinExistence type="predicted"/>
<dbReference type="AlphaFoldDB" id="A0A813LJP2"/>
<evidence type="ECO:0000313" key="7">
    <source>
        <dbReference type="EMBL" id="CAE8725888.1"/>
    </source>
</evidence>
<feature type="domain" description="RING-type" evidence="6">
    <location>
        <begin position="85"/>
        <end position="133"/>
    </location>
</feature>
<evidence type="ECO:0000256" key="5">
    <source>
        <dbReference type="SAM" id="Phobius"/>
    </source>
</evidence>
<dbReference type="SUPFAM" id="SSF57850">
    <property type="entry name" value="RING/U-box"/>
    <property type="match status" value="1"/>
</dbReference>
<dbReference type="PANTHER" id="PTHR45798:SF97">
    <property type="entry name" value="ALCOHOL-SENSITIVE RING FINGER PROTEIN 1"/>
    <property type="match status" value="1"/>
</dbReference>
<dbReference type="GO" id="GO:0008270">
    <property type="term" value="F:zinc ion binding"/>
    <property type="evidence" value="ECO:0007669"/>
    <property type="project" value="UniProtKB-KW"/>
</dbReference>
<keyword evidence="3" id="KW-0862">Zinc</keyword>
<name>A0A813LJP2_POLGL</name>
<gene>
    <name evidence="7" type="ORF">PGLA2088_LOCUS44306</name>
</gene>
<keyword evidence="1" id="KW-0479">Metal-binding</keyword>
<keyword evidence="5" id="KW-0812">Transmembrane</keyword>
<comment type="caution">
    <text evidence="7">The sequence shown here is derived from an EMBL/GenBank/DDBJ whole genome shotgun (WGS) entry which is preliminary data.</text>
</comment>
<dbReference type="InterPro" id="IPR001841">
    <property type="entry name" value="Znf_RING"/>
</dbReference>
<evidence type="ECO:0000259" key="6">
    <source>
        <dbReference type="PROSITE" id="PS50089"/>
    </source>
</evidence>
<accession>A0A813LJP2</accession>
<dbReference type="SMART" id="SM00184">
    <property type="entry name" value="RING"/>
    <property type="match status" value="1"/>
</dbReference>
<dbReference type="Gene3D" id="3.30.40.10">
    <property type="entry name" value="Zinc/RING finger domain, C3HC4 (zinc finger)"/>
    <property type="match status" value="1"/>
</dbReference>
<evidence type="ECO:0000256" key="1">
    <source>
        <dbReference type="ARBA" id="ARBA00022723"/>
    </source>
</evidence>
<reference evidence="7" key="1">
    <citation type="submission" date="2021-02" db="EMBL/GenBank/DDBJ databases">
        <authorList>
            <person name="Dougan E. K."/>
            <person name="Rhodes N."/>
            <person name="Thang M."/>
            <person name="Chan C."/>
        </authorList>
    </citation>
    <scope>NUCLEOTIDE SEQUENCE</scope>
</reference>
<evidence type="ECO:0000256" key="2">
    <source>
        <dbReference type="ARBA" id="ARBA00022771"/>
    </source>
</evidence>
<dbReference type="PANTHER" id="PTHR45798">
    <property type="entry name" value="RING-H2 FINGER PROTEIN ATL61-RELATED-RELATED"/>
    <property type="match status" value="1"/>
</dbReference>
<dbReference type="Pfam" id="PF13639">
    <property type="entry name" value="zf-RING_2"/>
    <property type="match status" value="1"/>
</dbReference>
<dbReference type="EMBL" id="CAJNNW010035139">
    <property type="protein sequence ID" value="CAE8725888.1"/>
    <property type="molecule type" value="Genomic_DNA"/>
</dbReference>
<protein>
    <recommendedName>
        <fullName evidence="6">RING-type domain-containing protein</fullName>
    </recommendedName>
</protein>
<evidence type="ECO:0000313" key="8">
    <source>
        <dbReference type="Proteomes" id="UP000626109"/>
    </source>
</evidence>
<evidence type="ECO:0000256" key="4">
    <source>
        <dbReference type="PROSITE-ProRule" id="PRU00175"/>
    </source>
</evidence>
<feature type="transmembrane region" description="Helical" evidence="5">
    <location>
        <begin position="12"/>
        <end position="37"/>
    </location>
</feature>
<evidence type="ECO:0000256" key="3">
    <source>
        <dbReference type="ARBA" id="ARBA00022833"/>
    </source>
</evidence>
<sequence length="173" mass="19008">MESLWSAAFSFTTAGLLVLGSLVVLVLNALFWCLVLFAQRATHSFEPGVQSTPVRQTVGKFTHAELAELAELAFPEGGLLDELPCAICQDDIALEDPARQLSCGHAFHASCISTWWRCSLQRSRAKVSCPSCRSDVEVGLSAALEQQARALQRALQQVHHRTDEEEESIVWAI</sequence>
<keyword evidence="2 4" id="KW-0863">Zinc-finger</keyword>
<keyword evidence="5" id="KW-1133">Transmembrane helix</keyword>
<organism evidence="7 8">
    <name type="scientific">Polarella glacialis</name>
    <name type="common">Dinoflagellate</name>
    <dbReference type="NCBI Taxonomy" id="89957"/>
    <lineage>
        <taxon>Eukaryota</taxon>
        <taxon>Sar</taxon>
        <taxon>Alveolata</taxon>
        <taxon>Dinophyceae</taxon>
        <taxon>Suessiales</taxon>
        <taxon>Suessiaceae</taxon>
        <taxon>Polarella</taxon>
    </lineage>
</organism>